<evidence type="ECO:0000256" key="1">
    <source>
        <dbReference type="SAM" id="MobiDB-lite"/>
    </source>
</evidence>
<evidence type="ECO:0000313" key="2">
    <source>
        <dbReference type="EMBL" id="EXJ92191.1"/>
    </source>
</evidence>
<dbReference type="Proteomes" id="UP000019478">
    <property type="component" value="Unassembled WGS sequence"/>
</dbReference>
<dbReference type="AlphaFoldDB" id="W9YSF0"/>
<keyword evidence="3" id="KW-1185">Reference proteome</keyword>
<feature type="region of interest" description="Disordered" evidence="1">
    <location>
        <begin position="1"/>
        <end position="137"/>
    </location>
</feature>
<feature type="compositionally biased region" description="Basic residues" evidence="1">
    <location>
        <begin position="1"/>
        <end position="11"/>
    </location>
</feature>
<name>W9YSF0_9EURO</name>
<gene>
    <name evidence="2" type="ORF">A1O3_00741</name>
</gene>
<dbReference type="GeneID" id="19164881"/>
<evidence type="ECO:0000313" key="3">
    <source>
        <dbReference type="Proteomes" id="UP000019478"/>
    </source>
</evidence>
<feature type="compositionally biased region" description="Basic and acidic residues" evidence="1">
    <location>
        <begin position="127"/>
        <end position="137"/>
    </location>
</feature>
<dbReference type="eggNOG" id="ENOG502SR3C">
    <property type="taxonomic scope" value="Eukaryota"/>
</dbReference>
<dbReference type="HOGENOM" id="CLU_897246_0_0_1"/>
<comment type="caution">
    <text evidence="2">The sequence shown here is derived from an EMBL/GenBank/DDBJ whole genome shotgun (WGS) entry which is preliminary data.</text>
</comment>
<feature type="compositionally biased region" description="Basic and acidic residues" evidence="1">
    <location>
        <begin position="44"/>
        <end position="59"/>
    </location>
</feature>
<feature type="compositionally biased region" description="Basic and acidic residues" evidence="1">
    <location>
        <begin position="12"/>
        <end position="21"/>
    </location>
</feature>
<sequence length="286" mass="33140">MPKTVSRKRRASHMDDDKENHPPAVDSESATTGMTLMKSKHKNARDGKLARQSVEKDPGRTSSQLPSTPTSKVTKPSIRDRRPTPGRKVPPRGSPPNAFRPEIDPERMRNPKPLPPPAKKRGNSGPNDDRFKKEALRDPNHTFHDLYVCYKKGPRGSPTYDRAWFQLDYHKVAEWMKPKVYNKRSMMRSMEIYVERAQQEQTKMAEIFFLSGTVPKDVPARDVAMWKDRVSKDLDIPFHKIDVAAFEEWERRGFEKQLPSDWTWTSLSDEEKERLFRLGDGLSLRK</sequence>
<reference evidence="2 3" key="1">
    <citation type="submission" date="2013-03" db="EMBL/GenBank/DDBJ databases">
        <title>The Genome Sequence of Capronia epimyces CBS 606.96.</title>
        <authorList>
            <consortium name="The Broad Institute Genomics Platform"/>
            <person name="Cuomo C."/>
            <person name="de Hoog S."/>
            <person name="Gorbushina A."/>
            <person name="Walker B."/>
            <person name="Young S.K."/>
            <person name="Zeng Q."/>
            <person name="Gargeya S."/>
            <person name="Fitzgerald M."/>
            <person name="Haas B."/>
            <person name="Abouelleil A."/>
            <person name="Allen A.W."/>
            <person name="Alvarado L."/>
            <person name="Arachchi H.M."/>
            <person name="Berlin A.M."/>
            <person name="Chapman S.B."/>
            <person name="Gainer-Dewar J."/>
            <person name="Goldberg J."/>
            <person name="Griggs A."/>
            <person name="Gujja S."/>
            <person name="Hansen M."/>
            <person name="Howarth C."/>
            <person name="Imamovic A."/>
            <person name="Ireland A."/>
            <person name="Larimer J."/>
            <person name="McCowan C."/>
            <person name="Murphy C."/>
            <person name="Pearson M."/>
            <person name="Poon T.W."/>
            <person name="Priest M."/>
            <person name="Roberts A."/>
            <person name="Saif S."/>
            <person name="Shea T."/>
            <person name="Sisk P."/>
            <person name="Sykes S."/>
            <person name="Wortman J."/>
            <person name="Nusbaum C."/>
            <person name="Birren B."/>
        </authorList>
    </citation>
    <scope>NUCLEOTIDE SEQUENCE [LARGE SCALE GENOMIC DNA]</scope>
    <source>
        <strain evidence="2 3">CBS 606.96</strain>
    </source>
</reference>
<dbReference type="RefSeq" id="XP_007729081.1">
    <property type="nucleotide sequence ID" value="XM_007730891.1"/>
</dbReference>
<organism evidence="2 3">
    <name type="scientific">Capronia epimyces CBS 606.96</name>
    <dbReference type="NCBI Taxonomy" id="1182542"/>
    <lineage>
        <taxon>Eukaryota</taxon>
        <taxon>Fungi</taxon>
        <taxon>Dikarya</taxon>
        <taxon>Ascomycota</taxon>
        <taxon>Pezizomycotina</taxon>
        <taxon>Eurotiomycetes</taxon>
        <taxon>Chaetothyriomycetidae</taxon>
        <taxon>Chaetothyriales</taxon>
        <taxon>Herpotrichiellaceae</taxon>
        <taxon>Capronia</taxon>
    </lineage>
</organism>
<dbReference type="OrthoDB" id="197676at2759"/>
<feature type="compositionally biased region" description="Polar residues" evidence="1">
    <location>
        <begin position="60"/>
        <end position="74"/>
    </location>
</feature>
<accession>W9YSF0</accession>
<proteinExistence type="predicted"/>
<protein>
    <submittedName>
        <fullName evidence="2">Uncharacterized protein</fullName>
    </submittedName>
</protein>
<dbReference type="EMBL" id="AMGY01000001">
    <property type="protein sequence ID" value="EXJ92191.1"/>
    <property type="molecule type" value="Genomic_DNA"/>
</dbReference>
<dbReference type="STRING" id="1182542.W9YSF0"/>